<feature type="transmembrane region" description="Helical" evidence="1">
    <location>
        <begin position="102"/>
        <end position="122"/>
    </location>
</feature>
<evidence type="ECO:0000313" key="3">
    <source>
        <dbReference type="Proteomes" id="UP000283509"/>
    </source>
</evidence>
<keyword evidence="1" id="KW-0812">Transmembrane</keyword>
<feature type="transmembrane region" description="Helical" evidence="1">
    <location>
        <begin position="143"/>
        <end position="174"/>
    </location>
</feature>
<comment type="caution">
    <text evidence="2">The sequence shown here is derived from an EMBL/GenBank/DDBJ whole genome shotgun (WGS) entry which is preliminary data.</text>
</comment>
<proteinExistence type="predicted"/>
<feature type="transmembrane region" description="Helical" evidence="1">
    <location>
        <begin position="12"/>
        <end position="34"/>
    </location>
</feature>
<feature type="transmembrane region" description="Helical" evidence="1">
    <location>
        <begin position="659"/>
        <end position="677"/>
    </location>
</feature>
<evidence type="ECO:0000256" key="1">
    <source>
        <dbReference type="SAM" id="Phobius"/>
    </source>
</evidence>
<feature type="transmembrane region" description="Helical" evidence="1">
    <location>
        <begin position="194"/>
        <end position="219"/>
    </location>
</feature>
<feature type="transmembrane region" description="Helical" evidence="1">
    <location>
        <begin position="614"/>
        <end position="639"/>
    </location>
</feature>
<keyword evidence="1" id="KW-0472">Membrane</keyword>
<reference evidence="2 3" key="1">
    <citation type="submission" date="2018-04" db="EMBL/GenBank/DDBJ databases">
        <authorList>
            <person name="Zhang X."/>
            <person name="Yuan J."/>
            <person name="Li F."/>
            <person name="Xiang J."/>
        </authorList>
    </citation>
    <scope>NUCLEOTIDE SEQUENCE [LARGE SCALE GENOMIC DNA]</scope>
    <source>
        <tissue evidence="2">Muscle</tissue>
    </source>
</reference>
<accession>A0A3R7PZM6</accession>
<keyword evidence="3" id="KW-1185">Reference proteome</keyword>
<reference evidence="2 3" key="2">
    <citation type="submission" date="2019-01" db="EMBL/GenBank/DDBJ databases">
        <title>The decoding of complex shrimp genome reveals the adaptation for benthos swimmer, frequently molting mechanism and breeding impact on genome.</title>
        <authorList>
            <person name="Sun Y."/>
            <person name="Gao Y."/>
            <person name="Yu Y."/>
        </authorList>
    </citation>
    <scope>NUCLEOTIDE SEQUENCE [LARGE SCALE GENOMIC DNA]</scope>
    <source>
        <tissue evidence="2">Muscle</tissue>
    </source>
</reference>
<name>A0A3R7PZM6_PENVA</name>
<protein>
    <submittedName>
        <fullName evidence="2">Uncharacterized protein</fullName>
    </submittedName>
</protein>
<dbReference type="Proteomes" id="UP000283509">
    <property type="component" value="Unassembled WGS sequence"/>
</dbReference>
<feature type="transmembrane region" description="Helical" evidence="1">
    <location>
        <begin position="72"/>
        <end position="90"/>
    </location>
</feature>
<dbReference type="EMBL" id="QCYY01003221">
    <property type="protein sequence ID" value="ROT64633.1"/>
    <property type="molecule type" value="Genomic_DNA"/>
</dbReference>
<organism evidence="2 3">
    <name type="scientific">Penaeus vannamei</name>
    <name type="common">Whiteleg shrimp</name>
    <name type="synonym">Litopenaeus vannamei</name>
    <dbReference type="NCBI Taxonomy" id="6689"/>
    <lineage>
        <taxon>Eukaryota</taxon>
        <taxon>Metazoa</taxon>
        <taxon>Ecdysozoa</taxon>
        <taxon>Arthropoda</taxon>
        <taxon>Crustacea</taxon>
        <taxon>Multicrustacea</taxon>
        <taxon>Malacostraca</taxon>
        <taxon>Eumalacostraca</taxon>
        <taxon>Eucarida</taxon>
        <taxon>Decapoda</taxon>
        <taxon>Dendrobranchiata</taxon>
        <taxon>Penaeoidea</taxon>
        <taxon>Penaeidae</taxon>
        <taxon>Penaeus</taxon>
    </lineage>
</organism>
<gene>
    <name evidence="2" type="ORF">C7M84_017436</name>
</gene>
<keyword evidence="1" id="KW-1133">Transmembrane helix</keyword>
<dbReference type="AlphaFoldDB" id="A0A3R7PZM6"/>
<sequence>MSLLPSPLSLSLLFFFSLSYYFLLSSFVLLYSFLSLSFSFPLLSYSLSLPLPLCLSSLTLSLPTPSLSHLSLSYSPLCLSYFSLSLSYYFLLPSVSCFTHSSFSHCLSVFISFFPLIIFRSLSTYSSSYLRYHLSPSLFQLPLYLTYLSLFLSCWFSFIPLFSLFLLSLLFYFLHLLFPPFSFPHPRLPVSPSISFPLFYSFLFFSLFPLLYIPLFFFSVFSSYSFSSTPFFSYSSSSSSHFFYLFFFIISPSSPELFHSFSTSLSFSLIIQQLYFSLPSSSTLTPLPFLSRSLFNNFTSPSLFPPYLLPYLTNLLPCVHRQSKHSSKRPTYLTRPWLTSGDLHLPLFIANISSPTLDQSSLLSHFSYLLSLTSPVVSFSSHFPSLIPPSLLPLCSLPHFSTRSFLPLFPLPHFSNFFLSLISPTFSSLSLPLSPLPYFSPFLLSVTSPPLSSPSFLPLSPLRHFSPFLLSLTCPTFFSRLLLLPSLLFPPLRHSPSLTSFSLQLLSSFYWLTSSTSSSVRVSLLLFLFHLSFKPKFFLFLVSPTSSSNFFTLSLLPNYTPSLPHSLFLLAYTHSFSSNIPSSSSTTFFTLPLSPPPSYPLFLFPSNSPFHSFLLLYIPFSSSLSNSLLHTLFLFLLLYNPSSSPFSSFTIPLLPLSPPLESLFFLYFSFTFSLLLLI</sequence>
<evidence type="ECO:0000313" key="2">
    <source>
        <dbReference type="EMBL" id="ROT64633.1"/>
    </source>
</evidence>